<feature type="region of interest" description="Disordered" evidence="2">
    <location>
        <begin position="1715"/>
        <end position="1761"/>
    </location>
</feature>
<accession>A0A6L2J0H1</accession>
<feature type="compositionally biased region" description="Polar residues" evidence="2">
    <location>
        <begin position="384"/>
        <end position="395"/>
    </location>
</feature>
<feature type="compositionally biased region" description="Basic and acidic residues" evidence="2">
    <location>
        <begin position="1775"/>
        <end position="1800"/>
    </location>
</feature>
<comment type="caution">
    <text evidence="4">The sequence shown here is derived from an EMBL/GenBank/DDBJ whole genome shotgun (WGS) entry which is preliminary data.</text>
</comment>
<feature type="region of interest" description="Disordered" evidence="2">
    <location>
        <begin position="1775"/>
        <end position="1814"/>
    </location>
</feature>
<dbReference type="InterPro" id="IPR025724">
    <property type="entry name" value="GAG-pre-integrase_dom"/>
</dbReference>
<sequence>MVLVVWPHCTFGPSSFKIAKNVRVVKVQVIKGIETEKMQKNENIQQNLHYGKNYGVIDTMDYAVNRYYGKSIYADEELQHARRQRKRKKQPTRLLDSGGQRKPEVQWTGDERKAANLDQRLKSLILSVLSDDQMNFDINYLTAKSAWDDLIPSIYESEKKKSLVTATPLSTAFFSTYIVQDFQDSPYDKDDTRSSQEYLNDLEEEYQEKTFLAKFKRFFKKGSQRFSSTKATDDTICHKCGRNGHFARDCFSMTSVPSYSSPFQKPQTNIFSPSQQKLELRPNKDFEAKYNKVKAKLALLSSGIERPWLSEAEEFTLPNHDTGRILPAESQVKRTDPSVAIADSSATEYDSADESSVCSTPLPPLEKLVGMIINEPSLAHAKGNKNTLASKNNSAPAGKLKNVKTEDDSPLPSHLKSQGGSASRSKTSRSSKPFPICIHCGVNDHLYDDCVNYPICDICRSYDHDTQGHNMVISLRRGIKISTLNKSQKVVKLVEAQYIPQLVIMTLSGLDVFDEKSGKFFNSNKEIVMIALRVRDVYVLNMTSSVQESCFFAKDTENLNWFWHKRLAHLNYKTINKLAKKILLLVFPHLSTQRTNHVLHVKKKSIIEPVSKPNRHPLSRNVFIFFTWMFGPITPRSINHEKYTIDIVDEYSRSTIVKRHLKTPYEIFRGRIPNINFLHDTSVLNTIPILSIPSSFIPSMASSDPQDRWSQDKHIELVNIIGDLRARMITKAMAKELSAASAHECLFVDFLSKEEPKKSLVWPTVALENGTVRSKTHEELSDKEKLQADCDLKATKIILQCLSPDSNPYGAPRHPQQYPTTYLTNLSHTQPSVTQDAYSPPTIPQKPQAEFLQIDSGLAVPTFFPSDDPIAYLLPIRGIKQMYKMVESPFSKFKEDKVIKLDEEHLAFLADPGVTDNQVAQIITHNAAFQTDDLDAYDFDYNDISSAKAVLMANLSSCDLDVLFERIKPILYDGNVLSKTHDVLSMVDEEETLILAEETKDFGKYFVLQQELSTEQMFWLQSSNKNSKEPSTSNTPVKIDVPSELPKVSLVDESLKKLRFHLANFDKVVKVRTIPDAITEGSWEFEHIKRVFLTEIIPWLNKFKDFCKEFDKGLLDEITEVKTVFTQMEAAVEQCSVDKKCCEIQQKQFLIESDRLLDKIISQEIVNIVLNSSVIICDSEKKIEDSVDTWNKCLELEAELINKNDKLKGKNVINTADLKPCATTIAPGMFKLNLEPLALKVLKNKDAHLEYIKHYREPADILLEIVKSARALSPLDSNLDLSGIDFEESFALVARLEDIRIFLAFSAHMNMVVYQMNVKTAFLNDILREEVYVSQLDGFVDSENPNHVYKLKKALYGLKHAPRACDQMDTPMVEKSKLDADPQRKEVDPTRYHEMIGSLIIEAKGHKKTANVSQESADVSEESEPEPANKKTDTMQALKESKKTSISQSGTEGSSKGTETESDRDEIYKYKIQVHKDEDVEMVGAKTVTRKNKEKDEKTNVAKADLEKAAEEKGDAELAGNDMTSNYQVKVSTELPLPSSSLFISSGFDTYFLNLSFDIPLTGVLKDSAKAEISSLMTTTLSPIPKTPTETLISTTLSPPHVTPTILIMQQTTTLILTPPIITEAPPITTDVPKSDALFVVQLRVAKLEKDVSKLKKIDHSAEALASLKSQVPTTMHENKSFNRNPTNHALYHALMEALIEDENAMDKGVADTVKNHKRQHNDDKDDDEDPSARPNQCKASSKSSKTGKSATTKEPIEEPIAEVVMDNLETNENKDVVNDVDHPQDDVAPKTNKPSRDTWFKQPPRPPTPDPEWNKRQVITDQPEQPWFNSMVSAAKDLLTFNELMATPIYFSKFAMNRIKLDHLNQEIVVEPINNLLKGTCTSSIELKYNMEAYFKA</sequence>
<dbReference type="Pfam" id="PF13976">
    <property type="entry name" value="gag_pre-integrs"/>
    <property type="match status" value="1"/>
</dbReference>
<feature type="region of interest" description="Disordered" evidence="2">
    <location>
        <begin position="79"/>
        <end position="108"/>
    </location>
</feature>
<organism evidence="4">
    <name type="scientific">Tanacetum cinerariifolium</name>
    <name type="common">Dalmatian daisy</name>
    <name type="synonym">Chrysanthemum cinerariifolium</name>
    <dbReference type="NCBI Taxonomy" id="118510"/>
    <lineage>
        <taxon>Eukaryota</taxon>
        <taxon>Viridiplantae</taxon>
        <taxon>Streptophyta</taxon>
        <taxon>Embryophyta</taxon>
        <taxon>Tracheophyta</taxon>
        <taxon>Spermatophyta</taxon>
        <taxon>Magnoliopsida</taxon>
        <taxon>eudicotyledons</taxon>
        <taxon>Gunneridae</taxon>
        <taxon>Pentapetalae</taxon>
        <taxon>asterids</taxon>
        <taxon>campanulids</taxon>
        <taxon>Asterales</taxon>
        <taxon>Asteraceae</taxon>
        <taxon>Asteroideae</taxon>
        <taxon>Anthemideae</taxon>
        <taxon>Anthemidinae</taxon>
        <taxon>Tanacetum</taxon>
    </lineage>
</organism>
<name>A0A6L2J0H1_TANCI</name>
<feature type="compositionally biased region" description="Low complexity" evidence="2">
    <location>
        <begin position="1739"/>
        <end position="1754"/>
    </location>
</feature>
<dbReference type="Pfam" id="PF00098">
    <property type="entry name" value="zf-CCHC"/>
    <property type="match status" value="1"/>
</dbReference>
<feature type="region of interest" description="Disordered" evidence="2">
    <location>
        <begin position="1406"/>
        <end position="1464"/>
    </location>
</feature>
<feature type="compositionally biased region" description="Basic and acidic residues" evidence="2">
    <location>
        <begin position="1427"/>
        <end position="1443"/>
    </location>
</feature>
<gene>
    <name evidence="4" type="ORF">Tci_002447</name>
</gene>
<dbReference type="SUPFAM" id="SSF57756">
    <property type="entry name" value="Retrovirus zinc finger-like domains"/>
    <property type="match status" value="1"/>
</dbReference>
<dbReference type="InterPro" id="IPR013103">
    <property type="entry name" value="RVT_2"/>
</dbReference>
<feature type="compositionally biased region" description="Basic and acidic residues" evidence="2">
    <location>
        <begin position="99"/>
        <end position="108"/>
    </location>
</feature>
<dbReference type="Pfam" id="PF07727">
    <property type="entry name" value="RVT_2"/>
    <property type="match status" value="1"/>
</dbReference>
<keyword evidence="1" id="KW-0862">Zinc</keyword>
<protein>
    <submittedName>
        <fullName evidence="4">Retrovirus-related Pol polyprotein from transposon TNT 1-94</fullName>
    </submittedName>
</protein>
<evidence type="ECO:0000256" key="1">
    <source>
        <dbReference type="PROSITE-ProRule" id="PRU00047"/>
    </source>
</evidence>
<feature type="compositionally biased region" description="Low complexity" evidence="2">
    <location>
        <begin position="421"/>
        <end position="431"/>
    </location>
</feature>
<reference evidence="4" key="1">
    <citation type="journal article" date="2019" name="Sci. Rep.">
        <title>Draft genome of Tanacetum cinerariifolium, the natural source of mosquito coil.</title>
        <authorList>
            <person name="Yamashiro T."/>
            <person name="Shiraishi A."/>
            <person name="Satake H."/>
            <person name="Nakayama K."/>
        </authorList>
    </citation>
    <scope>NUCLEOTIDE SEQUENCE</scope>
</reference>
<dbReference type="PROSITE" id="PS50158">
    <property type="entry name" value="ZF_CCHC"/>
    <property type="match status" value="1"/>
</dbReference>
<feature type="domain" description="CCHC-type" evidence="3">
    <location>
        <begin position="237"/>
        <end position="250"/>
    </location>
</feature>
<dbReference type="EMBL" id="BKCJ010000159">
    <property type="protein sequence ID" value="GEU30469.1"/>
    <property type="molecule type" value="Genomic_DNA"/>
</dbReference>
<feature type="compositionally biased region" description="Basic residues" evidence="2">
    <location>
        <begin position="81"/>
        <end position="91"/>
    </location>
</feature>
<evidence type="ECO:0000256" key="2">
    <source>
        <dbReference type="SAM" id="MobiDB-lite"/>
    </source>
</evidence>
<evidence type="ECO:0000313" key="4">
    <source>
        <dbReference type="EMBL" id="GEU30469.1"/>
    </source>
</evidence>
<dbReference type="InterPro" id="IPR001878">
    <property type="entry name" value="Znf_CCHC"/>
</dbReference>
<feature type="compositionally biased region" description="Polar residues" evidence="2">
    <location>
        <begin position="1444"/>
        <end position="1457"/>
    </location>
</feature>
<evidence type="ECO:0000259" key="3">
    <source>
        <dbReference type="PROSITE" id="PS50158"/>
    </source>
</evidence>
<proteinExistence type="predicted"/>
<keyword evidence="1" id="KW-0479">Metal-binding</keyword>
<dbReference type="GO" id="GO:0003676">
    <property type="term" value="F:nucleic acid binding"/>
    <property type="evidence" value="ECO:0007669"/>
    <property type="project" value="InterPro"/>
</dbReference>
<feature type="region of interest" description="Disordered" evidence="2">
    <location>
        <begin position="383"/>
        <end position="431"/>
    </location>
</feature>
<dbReference type="SMART" id="SM00343">
    <property type="entry name" value="ZnF_C2HC"/>
    <property type="match status" value="2"/>
</dbReference>
<dbReference type="InterPro" id="IPR036875">
    <property type="entry name" value="Znf_CCHC_sf"/>
</dbReference>
<dbReference type="GO" id="GO:0008270">
    <property type="term" value="F:zinc ion binding"/>
    <property type="evidence" value="ECO:0007669"/>
    <property type="project" value="UniProtKB-KW"/>
</dbReference>
<keyword evidence="1" id="KW-0863">Zinc-finger</keyword>